<dbReference type="AlphaFoldDB" id="A0A1Q9F0N8"/>
<proteinExistence type="predicted"/>
<dbReference type="OrthoDB" id="10307104at2759"/>
<dbReference type="Proteomes" id="UP000186817">
    <property type="component" value="Unassembled WGS sequence"/>
</dbReference>
<evidence type="ECO:0000313" key="3">
    <source>
        <dbReference type="Proteomes" id="UP000186817"/>
    </source>
</evidence>
<organism evidence="2 3">
    <name type="scientific">Symbiodinium microadriaticum</name>
    <name type="common">Dinoflagellate</name>
    <name type="synonym">Zooxanthella microadriatica</name>
    <dbReference type="NCBI Taxonomy" id="2951"/>
    <lineage>
        <taxon>Eukaryota</taxon>
        <taxon>Sar</taxon>
        <taxon>Alveolata</taxon>
        <taxon>Dinophyceae</taxon>
        <taxon>Suessiales</taxon>
        <taxon>Symbiodiniaceae</taxon>
        <taxon>Symbiodinium</taxon>
    </lineage>
</organism>
<accession>A0A1Q9F0N8</accession>
<name>A0A1Q9F0N8_SYMMI</name>
<evidence type="ECO:0000256" key="1">
    <source>
        <dbReference type="SAM" id="MobiDB-lite"/>
    </source>
</evidence>
<keyword evidence="3" id="KW-1185">Reference proteome</keyword>
<dbReference type="EMBL" id="LSRX01000032">
    <property type="protein sequence ID" value="OLQ13162.1"/>
    <property type="molecule type" value="Genomic_DNA"/>
</dbReference>
<reference evidence="2 3" key="1">
    <citation type="submission" date="2016-02" db="EMBL/GenBank/DDBJ databases">
        <title>Genome analysis of coral dinoflagellate symbionts highlights evolutionary adaptations to a symbiotic lifestyle.</title>
        <authorList>
            <person name="Aranda M."/>
            <person name="Li Y."/>
            <person name="Liew Y.J."/>
            <person name="Baumgarten S."/>
            <person name="Simakov O."/>
            <person name="Wilson M."/>
            <person name="Piel J."/>
            <person name="Ashoor H."/>
            <person name="Bougouffa S."/>
            <person name="Bajic V.B."/>
            <person name="Ryu T."/>
            <person name="Ravasi T."/>
            <person name="Bayer T."/>
            <person name="Micklem G."/>
            <person name="Kim H."/>
            <person name="Bhak J."/>
            <person name="Lajeunesse T.C."/>
            <person name="Voolstra C.R."/>
        </authorList>
    </citation>
    <scope>NUCLEOTIDE SEQUENCE [LARGE SCALE GENOMIC DNA]</scope>
    <source>
        <strain evidence="2 3">CCMP2467</strain>
    </source>
</reference>
<sequence length="182" mass="20196">MERRVQRLGPGIFLLFLAVTWLSTAWVSPSRSARSSQIPRSAEAAASASQPGRLPESLVAGPLSKPESFQDSFLMGFVKAAGDRWQAVDDDTEEVQGSTREALVAAVRNFKSRGAEEQQIWDDYVQSELGTIIGDPYAFDLRIKLLDNQARKALRRASRQVMMDEMLKSSKSSRKAKEMSDA</sequence>
<gene>
    <name evidence="2" type="ORF">AK812_SmicGene2874</name>
</gene>
<comment type="caution">
    <text evidence="2">The sequence shown here is derived from an EMBL/GenBank/DDBJ whole genome shotgun (WGS) entry which is preliminary data.</text>
</comment>
<feature type="region of interest" description="Disordered" evidence="1">
    <location>
        <begin position="37"/>
        <end position="61"/>
    </location>
</feature>
<evidence type="ECO:0000313" key="2">
    <source>
        <dbReference type="EMBL" id="OLQ13162.1"/>
    </source>
</evidence>
<protein>
    <submittedName>
        <fullName evidence="2">Uncharacterized protein</fullName>
    </submittedName>
</protein>